<evidence type="ECO:0000256" key="5">
    <source>
        <dbReference type="PROSITE-ProRule" id="PRU00282"/>
    </source>
</evidence>
<dbReference type="InterPro" id="IPR023395">
    <property type="entry name" value="MCP_dom_sf"/>
</dbReference>
<keyword evidence="3 5" id="KW-0812">Transmembrane</keyword>
<evidence type="ECO:0000256" key="1">
    <source>
        <dbReference type="ARBA" id="ARBA00004141"/>
    </source>
</evidence>
<evidence type="ECO:0008006" key="8">
    <source>
        <dbReference type="Google" id="ProtNLM"/>
    </source>
</evidence>
<feature type="repeat" description="Solcar" evidence="5">
    <location>
        <begin position="12"/>
        <end position="95"/>
    </location>
</feature>
<dbReference type="PROSITE" id="PS50920">
    <property type="entry name" value="SOLCAR"/>
    <property type="match status" value="1"/>
</dbReference>
<comment type="subcellular location">
    <subcellularLocation>
        <location evidence="1">Membrane</location>
        <topology evidence="1">Multi-pass membrane protein</topology>
    </subcellularLocation>
</comment>
<keyword evidence="4 5" id="KW-0472">Membrane</keyword>
<protein>
    <recommendedName>
        <fullName evidence="8">ADP/ATP translocase</fullName>
    </recommendedName>
</protein>
<evidence type="ECO:0000313" key="6">
    <source>
        <dbReference type="Ensembl" id="ENSABRP00000024295.1"/>
    </source>
</evidence>
<evidence type="ECO:0000256" key="2">
    <source>
        <dbReference type="ARBA" id="ARBA00006375"/>
    </source>
</evidence>
<sequence>RSGQALSSSFSHGCFVHFLNVLFISGGNNYSSYYFDMLNVSVIVLLSFQGLGDCIVKIAKTDGLPGLYQGFASYFGRYDTIKIALMNQNARFKSVSFKILIHYELMKVLAIAFVFTVMHVQQSILLKSQVILQ</sequence>
<dbReference type="AlphaFoldDB" id="A0A8B9CWH4"/>
<name>A0A8B9CWH4_9AVES</name>
<dbReference type="InterPro" id="IPR018108">
    <property type="entry name" value="MCP_transmembrane"/>
</dbReference>
<evidence type="ECO:0000313" key="7">
    <source>
        <dbReference type="Proteomes" id="UP000694426"/>
    </source>
</evidence>
<dbReference type="Ensembl" id="ENSABRT00000034108.1">
    <property type="protein sequence ID" value="ENSABRP00000024295.1"/>
    <property type="gene ID" value="ENSABRG00000020401.1"/>
</dbReference>
<dbReference type="GO" id="GO:0016020">
    <property type="term" value="C:membrane"/>
    <property type="evidence" value="ECO:0007669"/>
    <property type="project" value="UniProtKB-SubCell"/>
</dbReference>
<accession>A0A8B9CWH4</accession>
<keyword evidence="7" id="KW-1185">Reference proteome</keyword>
<evidence type="ECO:0000256" key="4">
    <source>
        <dbReference type="ARBA" id="ARBA00023136"/>
    </source>
</evidence>
<dbReference type="Proteomes" id="UP000694426">
    <property type="component" value="Unplaced"/>
</dbReference>
<organism evidence="6 7">
    <name type="scientific">Anser brachyrhynchus</name>
    <name type="common">Pink-footed goose</name>
    <dbReference type="NCBI Taxonomy" id="132585"/>
    <lineage>
        <taxon>Eukaryota</taxon>
        <taxon>Metazoa</taxon>
        <taxon>Chordata</taxon>
        <taxon>Craniata</taxon>
        <taxon>Vertebrata</taxon>
        <taxon>Euteleostomi</taxon>
        <taxon>Archelosauria</taxon>
        <taxon>Archosauria</taxon>
        <taxon>Dinosauria</taxon>
        <taxon>Saurischia</taxon>
        <taxon>Theropoda</taxon>
        <taxon>Coelurosauria</taxon>
        <taxon>Aves</taxon>
        <taxon>Neognathae</taxon>
        <taxon>Galloanserae</taxon>
        <taxon>Anseriformes</taxon>
        <taxon>Anatidae</taxon>
        <taxon>Anserinae</taxon>
        <taxon>Anser</taxon>
    </lineage>
</organism>
<comment type="similarity">
    <text evidence="2">Belongs to the mitochondrial carrier (TC 2.A.29) family.</text>
</comment>
<dbReference type="SUPFAM" id="SSF103506">
    <property type="entry name" value="Mitochondrial carrier"/>
    <property type="match status" value="1"/>
</dbReference>
<reference evidence="6" key="2">
    <citation type="submission" date="2025-09" db="UniProtKB">
        <authorList>
            <consortium name="Ensembl"/>
        </authorList>
    </citation>
    <scope>IDENTIFICATION</scope>
</reference>
<proteinExistence type="inferred from homology"/>
<reference evidence="6" key="1">
    <citation type="submission" date="2025-08" db="UniProtKB">
        <authorList>
            <consortium name="Ensembl"/>
        </authorList>
    </citation>
    <scope>IDENTIFICATION</scope>
</reference>
<evidence type="ECO:0000256" key="3">
    <source>
        <dbReference type="ARBA" id="ARBA00022692"/>
    </source>
</evidence>